<evidence type="ECO:0000313" key="2">
    <source>
        <dbReference type="Proteomes" id="UP001163739"/>
    </source>
</evidence>
<protein>
    <submittedName>
        <fullName evidence="1">Uncharacterized protein</fullName>
    </submittedName>
</protein>
<name>A0ABY6MZ48_9ALTE</name>
<keyword evidence="2" id="KW-1185">Reference proteome</keyword>
<proteinExistence type="predicted"/>
<sequence length="136" mass="15412">MTNQTEQSSDHQRQPDIEVYIKECSIDEIITWLNSVFEDVKTLGPLDKKSITLTCTNGDNSIPLTVYTGAAGKLYTSLWFQSEKTPWKTDLDCALAIANALDTEVRCATNSWEESADSENEWWKVTKEGQTTVNWK</sequence>
<evidence type="ECO:0000313" key="1">
    <source>
        <dbReference type="EMBL" id="UZE95099.1"/>
    </source>
</evidence>
<accession>A0ABY6MZ48</accession>
<dbReference type="Proteomes" id="UP001163739">
    <property type="component" value="Chromosome"/>
</dbReference>
<dbReference type="RefSeq" id="WP_265046588.1">
    <property type="nucleotide sequence ID" value="NZ_CP100390.1"/>
</dbReference>
<reference evidence="1" key="1">
    <citation type="submission" date="2022-06" db="EMBL/GenBank/DDBJ databases">
        <title>Alkalimarinus sp. nov., isolated from gut of a Alitta virens.</title>
        <authorList>
            <person name="Yang A.I."/>
            <person name="Shin N.-R."/>
        </authorList>
    </citation>
    <scope>NUCLEOTIDE SEQUENCE</scope>
    <source>
        <strain evidence="1">A2M4</strain>
    </source>
</reference>
<gene>
    <name evidence="1" type="ORF">NKI27_13610</name>
</gene>
<dbReference type="EMBL" id="CP100390">
    <property type="protein sequence ID" value="UZE95099.1"/>
    <property type="molecule type" value="Genomic_DNA"/>
</dbReference>
<organism evidence="1 2">
    <name type="scientific">Alkalimarinus alittae</name>
    <dbReference type="NCBI Taxonomy" id="2961619"/>
    <lineage>
        <taxon>Bacteria</taxon>
        <taxon>Pseudomonadati</taxon>
        <taxon>Pseudomonadota</taxon>
        <taxon>Gammaproteobacteria</taxon>
        <taxon>Alteromonadales</taxon>
        <taxon>Alteromonadaceae</taxon>
        <taxon>Alkalimarinus</taxon>
    </lineage>
</organism>